<gene>
    <name evidence="2" type="ORF">DOTSEDRAFT_52598</name>
</gene>
<feature type="compositionally biased region" description="Polar residues" evidence="1">
    <location>
        <begin position="1"/>
        <end position="16"/>
    </location>
</feature>
<feature type="compositionally biased region" description="Low complexity" evidence="1">
    <location>
        <begin position="17"/>
        <end position="28"/>
    </location>
</feature>
<dbReference type="AlphaFoldDB" id="N1PPH3"/>
<name>N1PPH3_DOTSN</name>
<evidence type="ECO:0000313" key="3">
    <source>
        <dbReference type="Proteomes" id="UP000016933"/>
    </source>
</evidence>
<keyword evidence="3" id="KW-1185">Reference proteome</keyword>
<feature type="compositionally biased region" description="Polar residues" evidence="1">
    <location>
        <begin position="77"/>
        <end position="89"/>
    </location>
</feature>
<evidence type="ECO:0000313" key="2">
    <source>
        <dbReference type="EMBL" id="EME45282.1"/>
    </source>
</evidence>
<dbReference type="OMA" id="KHASKWS"/>
<accession>N1PPH3</accession>
<dbReference type="EMBL" id="KB446538">
    <property type="protein sequence ID" value="EME45282.1"/>
    <property type="molecule type" value="Genomic_DNA"/>
</dbReference>
<feature type="region of interest" description="Disordered" evidence="1">
    <location>
        <begin position="50"/>
        <end position="97"/>
    </location>
</feature>
<reference evidence="3" key="1">
    <citation type="journal article" date="2012" name="PLoS Genet.">
        <title>The genomes of the fungal plant pathogens Cladosporium fulvum and Dothistroma septosporum reveal adaptation to different hosts and lifestyles but also signatures of common ancestry.</title>
        <authorList>
            <person name="de Wit P.J.G.M."/>
            <person name="van der Burgt A."/>
            <person name="Oekmen B."/>
            <person name="Stergiopoulos I."/>
            <person name="Abd-Elsalam K.A."/>
            <person name="Aerts A.L."/>
            <person name="Bahkali A.H."/>
            <person name="Beenen H.G."/>
            <person name="Chettri P."/>
            <person name="Cox M.P."/>
            <person name="Datema E."/>
            <person name="de Vries R.P."/>
            <person name="Dhillon B."/>
            <person name="Ganley A.R."/>
            <person name="Griffiths S.A."/>
            <person name="Guo Y."/>
            <person name="Hamelin R.C."/>
            <person name="Henrissat B."/>
            <person name="Kabir M.S."/>
            <person name="Jashni M.K."/>
            <person name="Kema G."/>
            <person name="Klaubauf S."/>
            <person name="Lapidus A."/>
            <person name="Levasseur A."/>
            <person name="Lindquist E."/>
            <person name="Mehrabi R."/>
            <person name="Ohm R.A."/>
            <person name="Owen T.J."/>
            <person name="Salamov A."/>
            <person name="Schwelm A."/>
            <person name="Schijlen E."/>
            <person name="Sun H."/>
            <person name="van den Burg H.A."/>
            <person name="van Ham R.C.H.J."/>
            <person name="Zhang S."/>
            <person name="Goodwin S.B."/>
            <person name="Grigoriev I.V."/>
            <person name="Collemare J."/>
            <person name="Bradshaw R.E."/>
        </authorList>
    </citation>
    <scope>NUCLEOTIDE SEQUENCE [LARGE SCALE GENOMIC DNA]</scope>
    <source>
        <strain evidence="3">NZE10 / CBS 128990</strain>
    </source>
</reference>
<protein>
    <submittedName>
        <fullName evidence="2">Uncharacterized protein</fullName>
    </submittedName>
</protein>
<dbReference type="Proteomes" id="UP000016933">
    <property type="component" value="Unassembled WGS sequence"/>
</dbReference>
<feature type="compositionally biased region" description="Low complexity" evidence="1">
    <location>
        <begin position="63"/>
        <end position="76"/>
    </location>
</feature>
<sequence length="213" mass="23497">MTSTTLVPIPTTIENMSSGRSNTRSRTSQKSLELRLSQALTNQKINEKMETAEKQKTTQVRPSASVSLTSGASSGSIDTLPSWSTNISPKTRRASRSGAQLPVVLPVESNGVVRMESIAGSDLKDSAAGRPPLEQDSGEYYIKRYRKLSKHASKWSEVWTTEHYYTPPGSTDFVSVNRSSTKKHLPLAFREKASEDKVQMCLESFVVQPAEED</sequence>
<dbReference type="OrthoDB" id="10456669at2759"/>
<evidence type="ECO:0000256" key="1">
    <source>
        <dbReference type="SAM" id="MobiDB-lite"/>
    </source>
</evidence>
<dbReference type="HOGENOM" id="CLU_1294383_0_0_1"/>
<feature type="region of interest" description="Disordered" evidence="1">
    <location>
        <begin position="1"/>
        <end position="32"/>
    </location>
</feature>
<proteinExistence type="predicted"/>
<reference evidence="2 3" key="2">
    <citation type="journal article" date="2012" name="PLoS Pathog.">
        <title>Diverse lifestyles and strategies of plant pathogenesis encoded in the genomes of eighteen Dothideomycetes fungi.</title>
        <authorList>
            <person name="Ohm R.A."/>
            <person name="Feau N."/>
            <person name="Henrissat B."/>
            <person name="Schoch C.L."/>
            <person name="Horwitz B.A."/>
            <person name="Barry K.W."/>
            <person name="Condon B.J."/>
            <person name="Copeland A.C."/>
            <person name="Dhillon B."/>
            <person name="Glaser F."/>
            <person name="Hesse C.N."/>
            <person name="Kosti I."/>
            <person name="LaButti K."/>
            <person name="Lindquist E.A."/>
            <person name="Lucas S."/>
            <person name="Salamov A.A."/>
            <person name="Bradshaw R.E."/>
            <person name="Ciuffetti L."/>
            <person name="Hamelin R.C."/>
            <person name="Kema G.H.J."/>
            <person name="Lawrence C."/>
            <person name="Scott J.A."/>
            <person name="Spatafora J.W."/>
            <person name="Turgeon B.G."/>
            <person name="de Wit P.J.G.M."/>
            <person name="Zhong S."/>
            <person name="Goodwin S.B."/>
            <person name="Grigoriev I.V."/>
        </authorList>
    </citation>
    <scope>NUCLEOTIDE SEQUENCE [LARGE SCALE GENOMIC DNA]</scope>
    <source>
        <strain evidence="3">NZE10 / CBS 128990</strain>
    </source>
</reference>
<organism evidence="2 3">
    <name type="scientific">Dothistroma septosporum (strain NZE10 / CBS 128990)</name>
    <name type="common">Red band needle blight fungus</name>
    <name type="synonym">Mycosphaerella pini</name>
    <dbReference type="NCBI Taxonomy" id="675120"/>
    <lineage>
        <taxon>Eukaryota</taxon>
        <taxon>Fungi</taxon>
        <taxon>Dikarya</taxon>
        <taxon>Ascomycota</taxon>
        <taxon>Pezizomycotina</taxon>
        <taxon>Dothideomycetes</taxon>
        <taxon>Dothideomycetidae</taxon>
        <taxon>Mycosphaerellales</taxon>
        <taxon>Mycosphaerellaceae</taxon>
        <taxon>Dothistroma</taxon>
    </lineage>
</organism>